<evidence type="ECO:0000313" key="8">
    <source>
        <dbReference type="EMBL" id="VDK30844.1"/>
    </source>
</evidence>
<dbReference type="AlphaFoldDB" id="A0A3P6QDT8"/>
<comment type="subcellular location">
    <subcellularLocation>
        <location evidence="1">Membrane</location>
        <topology evidence="1">Multi-pass membrane protein</topology>
    </subcellularLocation>
</comment>
<protein>
    <recommendedName>
        <fullName evidence="7">GOST seven transmembrane domain-containing protein</fullName>
    </recommendedName>
</protein>
<keyword evidence="3" id="KW-0732">Signal</keyword>
<keyword evidence="5 6" id="KW-0472">Membrane</keyword>
<feature type="transmembrane region" description="Helical" evidence="6">
    <location>
        <begin position="46"/>
        <end position="66"/>
    </location>
</feature>
<keyword evidence="4 6" id="KW-1133">Transmembrane helix</keyword>
<evidence type="ECO:0000256" key="5">
    <source>
        <dbReference type="ARBA" id="ARBA00023136"/>
    </source>
</evidence>
<dbReference type="InterPro" id="IPR053937">
    <property type="entry name" value="GOST_TM"/>
</dbReference>
<evidence type="ECO:0000256" key="1">
    <source>
        <dbReference type="ARBA" id="ARBA00004141"/>
    </source>
</evidence>
<sequence length="246" mass="28757">MVSCLKRTMSRVLIIIVSLGYGVVKPRLGTTLNQNQVEGIRQKQLAALPLVLTEIAIFWWIFTSLINTMRSLRVRRNLIKLSVYRHFTNALCFAALISVLFMCWTIYIHDMQRCLVEWKDWVDTAFWHILFCLILVVIMILWRPSRNNQRYAFTPLLDDSEDENDEDELFNTNFYAMAGLNQRTVGAGASAEENSESNKKKKDSDQKIQAELKWIEDNIPSSFADRLLVDEEEDRERNELERSKML</sequence>
<proteinExistence type="predicted"/>
<dbReference type="Pfam" id="PF06814">
    <property type="entry name" value="GOST_TM"/>
    <property type="match status" value="1"/>
</dbReference>
<feature type="transmembrane region" description="Helical" evidence="6">
    <location>
        <begin position="125"/>
        <end position="142"/>
    </location>
</feature>
<feature type="transmembrane region" description="Helical" evidence="6">
    <location>
        <begin position="87"/>
        <end position="109"/>
    </location>
</feature>
<name>A0A3P6QDT8_9BILA</name>
<organism evidence="8 9">
    <name type="scientific">Gongylonema pulchrum</name>
    <dbReference type="NCBI Taxonomy" id="637853"/>
    <lineage>
        <taxon>Eukaryota</taxon>
        <taxon>Metazoa</taxon>
        <taxon>Ecdysozoa</taxon>
        <taxon>Nematoda</taxon>
        <taxon>Chromadorea</taxon>
        <taxon>Rhabditida</taxon>
        <taxon>Spirurina</taxon>
        <taxon>Spiruromorpha</taxon>
        <taxon>Spiruroidea</taxon>
        <taxon>Gongylonematidae</taxon>
        <taxon>Gongylonema</taxon>
    </lineage>
</organism>
<evidence type="ECO:0000256" key="2">
    <source>
        <dbReference type="ARBA" id="ARBA00022692"/>
    </source>
</evidence>
<feature type="domain" description="GOST seven transmembrane" evidence="7">
    <location>
        <begin position="36"/>
        <end position="149"/>
    </location>
</feature>
<dbReference type="OrthoDB" id="19932at2759"/>
<dbReference type="InterPro" id="IPR009637">
    <property type="entry name" value="GPR107/GPR108-like"/>
</dbReference>
<dbReference type="PANTHER" id="PTHR21229:SF1">
    <property type="entry name" value="GH17801P"/>
    <property type="match status" value="1"/>
</dbReference>
<evidence type="ECO:0000256" key="4">
    <source>
        <dbReference type="ARBA" id="ARBA00022989"/>
    </source>
</evidence>
<dbReference type="GO" id="GO:0005829">
    <property type="term" value="C:cytosol"/>
    <property type="evidence" value="ECO:0007669"/>
    <property type="project" value="GOC"/>
</dbReference>
<dbReference type="Proteomes" id="UP000271098">
    <property type="component" value="Unassembled WGS sequence"/>
</dbReference>
<evidence type="ECO:0000313" key="9">
    <source>
        <dbReference type="Proteomes" id="UP000271098"/>
    </source>
</evidence>
<keyword evidence="2 6" id="KW-0812">Transmembrane</keyword>
<gene>
    <name evidence="8" type="ORF">GPUH_LOCUS1745</name>
</gene>
<dbReference type="EMBL" id="UYRT01002249">
    <property type="protein sequence ID" value="VDK30844.1"/>
    <property type="molecule type" value="Genomic_DNA"/>
</dbReference>
<keyword evidence="9" id="KW-1185">Reference proteome</keyword>
<dbReference type="GO" id="GO:0005794">
    <property type="term" value="C:Golgi apparatus"/>
    <property type="evidence" value="ECO:0007669"/>
    <property type="project" value="TreeGrafter"/>
</dbReference>
<evidence type="ECO:0000259" key="7">
    <source>
        <dbReference type="Pfam" id="PF06814"/>
    </source>
</evidence>
<evidence type="ECO:0000256" key="3">
    <source>
        <dbReference type="ARBA" id="ARBA00022729"/>
    </source>
</evidence>
<reference evidence="8 9" key="1">
    <citation type="submission" date="2018-11" db="EMBL/GenBank/DDBJ databases">
        <authorList>
            <consortium name="Pathogen Informatics"/>
        </authorList>
    </citation>
    <scope>NUCLEOTIDE SEQUENCE [LARGE SCALE GENOMIC DNA]</scope>
</reference>
<accession>A0A3P6QDT8</accession>
<dbReference type="PANTHER" id="PTHR21229">
    <property type="entry name" value="LUNG SEVEN TRANSMEMBRANE RECEPTOR"/>
    <property type="match status" value="1"/>
</dbReference>
<dbReference type="GO" id="GO:0042147">
    <property type="term" value="P:retrograde transport, endosome to Golgi"/>
    <property type="evidence" value="ECO:0007669"/>
    <property type="project" value="TreeGrafter"/>
</dbReference>
<dbReference type="GO" id="GO:0016020">
    <property type="term" value="C:membrane"/>
    <property type="evidence" value="ECO:0007669"/>
    <property type="project" value="UniProtKB-SubCell"/>
</dbReference>
<evidence type="ECO:0000256" key="6">
    <source>
        <dbReference type="SAM" id="Phobius"/>
    </source>
</evidence>